<reference evidence="1" key="1">
    <citation type="journal article" date="2015" name="PeerJ">
        <title>First genomic representation of candidate bacterial phylum KSB3 points to enhanced environmental sensing as a trigger of wastewater bulking.</title>
        <authorList>
            <person name="Sekiguchi Y."/>
            <person name="Ohashi A."/>
            <person name="Parks D.H."/>
            <person name="Yamauchi T."/>
            <person name="Tyson G.W."/>
            <person name="Hugenholtz P."/>
        </authorList>
    </citation>
    <scope>NUCLEOTIDE SEQUENCE [LARGE SCALE GENOMIC DNA]</scope>
</reference>
<dbReference type="SUPFAM" id="SSF88723">
    <property type="entry name" value="PIN domain-like"/>
    <property type="match status" value="1"/>
</dbReference>
<proteinExistence type="predicted"/>
<dbReference type="STRING" id="1499966.U14_02324"/>
<evidence type="ECO:0008006" key="3">
    <source>
        <dbReference type="Google" id="ProtNLM"/>
    </source>
</evidence>
<accession>A0A0S6VU36</accession>
<gene>
    <name evidence="1" type="ORF">U14_02324</name>
</gene>
<dbReference type="Proteomes" id="UP000030700">
    <property type="component" value="Unassembled WGS sequence"/>
</dbReference>
<dbReference type="CDD" id="cd18687">
    <property type="entry name" value="PIN_VapC-like"/>
    <property type="match status" value="1"/>
</dbReference>
<dbReference type="HOGENOM" id="CLU_119411_1_0_0"/>
<evidence type="ECO:0000313" key="1">
    <source>
        <dbReference type="EMBL" id="GAK51082.1"/>
    </source>
</evidence>
<dbReference type="AlphaFoldDB" id="A0A0S6VU36"/>
<keyword evidence="2" id="KW-1185">Reference proteome</keyword>
<name>A0A0S6VU36_9BACT</name>
<dbReference type="Gene3D" id="3.40.50.1010">
    <property type="entry name" value="5'-nuclease"/>
    <property type="match status" value="1"/>
</dbReference>
<sequence>MGCKNMLGSETSVINFLFADDAPEKQAITIDFFEHWVKTRKYDVYISSVVVEEINATPNLLHKQKLLDVLNQYPLQYVEIEQSEDIAFLAELYIAHRIIPQKKVADALHIAIATVNRMDILLSWNYRHLANVQRKHQVQMVNIAHNYVSPLEIVTPLEVMSDEDERDEFTDFPSPN</sequence>
<protein>
    <recommendedName>
        <fullName evidence="3">PIN domain-containing protein</fullName>
    </recommendedName>
</protein>
<dbReference type="InterPro" id="IPR029060">
    <property type="entry name" value="PIN-like_dom_sf"/>
</dbReference>
<evidence type="ECO:0000313" key="2">
    <source>
        <dbReference type="Proteomes" id="UP000030700"/>
    </source>
</evidence>
<organism evidence="1">
    <name type="scientific">Candidatus Moduliflexus flocculans</name>
    <dbReference type="NCBI Taxonomy" id="1499966"/>
    <lineage>
        <taxon>Bacteria</taxon>
        <taxon>Candidatus Moduliflexota</taxon>
        <taxon>Candidatus Moduliflexia</taxon>
        <taxon>Candidatus Moduliflexales</taxon>
        <taxon>Candidatus Moduliflexaceae</taxon>
    </lineage>
</organism>
<dbReference type="EMBL" id="DF820456">
    <property type="protein sequence ID" value="GAK51082.1"/>
    <property type="molecule type" value="Genomic_DNA"/>
</dbReference>